<feature type="transmembrane region" description="Helical" evidence="9">
    <location>
        <begin position="266"/>
        <end position="290"/>
    </location>
</feature>
<protein>
    <submittedName>
        <fullName evidence="10">Putative PurR-regulated permease PerM</fullName>
    </submittedName>
</protein>
<accession>A0A2P8FLT2</accession>
<evidence type="ECO:0000256" key="6">
    <source>
        <dbReference type="ARBA" id="ARBA00022989"/>
    </source>
</evidence>
<evidence type="ECO:0000256" key="8">
    <source>
        <dbReference type="SAM" id="MobiDB-lite"/>
    </source>
</evidence>
<reference evidence="10 11" key="1">
    <citation type="submission" date="2018-03" db="EMBL/GenBank/DDBJ databases">
        <title>Genomic Encyclopedia of Archaeal and Bacterial Type Strains, Phase II (KMG-II): from individual species to whole genera.</title>
        <authorList>
            <person name="Goeker M."/>
        </authorList>
    </citation>
    <scope>NUCLEOTIDE SEQUENCE [LARGE SCALE GENOMIC DNA]</scope>
    <source>
        <strain evidence="10 11">DSM 29057</strain>
    </source>
</reference>
<keyword evidence="3" id="KW-0813">Transport</keyword>
<feature type="region of interest" description="Disordered" evidence="8">
    <location>
        <begin position="367"/>
        <end position="400"/>
    </location>
</feature>
<comment type="similarity">
    <text evidence="2">Belongs to the autoinducer-2 exporter (AI-2E) (TC 2.A.86) family.</text>
</comment>
<dbReference type="GO" id="GO:0055085">
    <property type="term" value="P:transmembrane transport"/>
    <property type="evidence" value="ECO:0007669"/>
    <property type="project" value="TreeGrafter"/>
</dbReference>
<name>A0A2P8FLT2_9BACT</name>
<evidence type="ECO:0000256" key="5">
    <source>
        <dbReference type="ARBA" id="ARBA00022692"/>
    </source>
</evidence>
<dbReference type="RefSeq" id="WP_229211192.1">
    <property type="nucleotide sequence ID" value="NZ_PYAS01000019.1"/>
</dbReference>
<feature type="transmembrane region" description="Helical" evidence="9">
    <location>
        <begin position="229"/>
        <end position="259"/>
    </location>
</feature>
<dbReference type="PANTHER" id="PTHR21716">
    <property type="entry name" value="TRANSMEMBRANE PROTEIN"/>
    <property type="match status" value="1"/>
</dbReference>
<evidence type="ECO:0000256" key="9">
    <source>
        <dbReference type="SAM" id="Phobius"/>
    </source>
</evidence>
<feature type="transmembrane region" description="Helical" evidence="9">
    <location>
        <begin position="9"/>
        <end position="27"/>
    </location>
</feature>
<feature type="transmembrane region" description="Helical" evidence="9">
    <location>
        <begin position="296"/>
        <end position="319"/>
    </location>
</feature>
<feature type="compositionally biased region" description="Basic and acidic residues" evidence="8">
    <location>
        <begin position="390"/>
        <end position="400"/>
    </location>
</feature>
<feature type="transmembrane region" description="Helical" evidence="9">
    <location>
        <begin position="33"/>
        <end position="50"/>
    </location>
</feature>
<dbReference type="EMBL" id="PYAS01000019">
    <property type="protein sequence ID" value="PSL22684.1"/>
    <property type="molecule type" value="Genomic_DNA"/>
</dbReference>
<dbReference type="InterPro" id="IPR002549">
    <property type="entry name" value="AI-2E-like"/>
</dbReference>
<dbReference type="Proteomes" id="UP000241964">
    <property type="component" value="Unassembled WGS sequence"/>
</dbReference>
<dbReference type="AlphaFoldDB" id="A0A2P8FLT2"/>
<evidence type="ECO:0000256" key="7">
    <source>
        <dbReference type="ARBA" id="ARBA00023136"/>
    </source>
</evidence>
<keyword evidence="5 9" id="KW-0812">Transmembrane</keyword>
<gene>
    <name evidence="10" type="ORF">CLV60_11942</name>
</gene>
<feature type="transmembrane region" description="Helical" evidence="9">
    <location>
        <begin position="62"/>
        <end position="88"/>
    </location>
</feature>
<sequence>MNTTAPQPFYQKLSLTLLAIGIIMLAIFLGQDIIVPLALAGLLAVLLRPLERVFIRIGIPKLLSITLALLIAILVVSAVTVLISMQLADFSDEWPKLKRNIDLFYRDARRWIRREYSLSYRQQAEYLKNAQSKTLETFQGPETLGVVTGPLGTLVLIPIYTFLLLYYRAMLIHFTVVLFAEEQKQRVLEILGQIKSIIQSYMVGLLLETTAVAVLNSAGLLILNVQYAILLGVMAAILNLVPYIGGLVATALAVMVTFISHPEIDVLLGVVGVFIAVQVIDNNFLVPFIVGSKVRINALVSIVGVLVGGALAGLSGMFLSIPVIAMMKVIFDRVPGLEPWGILLGDQTPEQANNNLFRFVNLKKTATGDPAAGDPATGDPAAGDPATGDDNGKSEEENQS</sequence>
<feature type="compositionally biased region" description="Low complexity" evidence="8">
    <location>
        <begin position="367"/>
        <end position="389"/>
    </location>
</feature>
<keyword evidence="6 9" id="KW-1133">Transmembrane helix</keyword>
<evidence type="ECO:0000256" key="3">
    <source>
        <dbReference type="ARBA" id="ARBA00022448"/>
    </source>
</evidence>
<keyword evidence="11" id="KW-1185">Reference proteome</keyword>
<dbReference type="PANTHER" id="PTHR21716:SF53">
    <property type="entry name" value="PERMEASE PERM-RELATED"/>
    <property type="match status" value="1"/>
</dbReference>
<dbReference type="Pfam" id="PF01594">
    <property type="entry name" value="AI-2E_transport"/>
    <property type="match status" value="1"/>
</dbReference>
<evidence type="ECO:0000313" key="10">
    <source>
        <dbReference type="EMBL" id="PSL22684.1"/>
    </source>
</evidence>
<keyword evidence="7 9" id="KW-0472">Membrane</keyword>
<evidence type="ECO:0000256" key="1">
    <source>
        <dbReference type="ARBA" id="ARBA00004651"/>
    </source>
</evidence>
<evidence type="ECO:0000256" key="2">
    <source>
        <dbReference type="ARBA" id="ARBA00009773"/>
    </source>
</evidence>
<evidence type="ECO:0000313" key="11">
    <source>
        <dbReference type="Proteomes" id="UP000241964"/>
    </source>
</evidence>
<comment type="subcellular location">
    <subcellularLocation>
        <location evidence="1">Cell membrane</location>
        <topology evidence="1">Multi-pass membrane protein</topology>
    </subcellularLocation>
</comment>
<keyword evidence="4" id="KW-1003">Cell membrane</keyword>
<proteinExistence type="inferred from homology"/>
<dbReference type="GO" id="GO:0005886">
    <property type="term" value="C:plasma membrane"/>
    <property type="evidence" value="ECO:0007669"/>
    <property type="project" value="UniProtKB-SubCell"/>
</dbReference>
<comment type="caution">
    <text evidence="10">The sequence shown here is derived from an EMBL/GenBank/DDBJ whole genome shotgun (WGS) entry which is preliminary data.</text>
</comment>
<organism evidence="10 11">
    <name type="scientific">Dyadobacter jiangsuensis</name>
    <dbReference type="NCBI Taxonomy" id="1591085"/>
    <lineage>
        <taxon>Bacteria</taxon>
        <taxon>Pseudomonadati</taxon>
        <taxon>Bacteroidota</taxon>
        <taxon>Cytophagia</taxon>
        <taxon>Cytophagales</taxon>
        <taxon>Spirosomataceae</taxon>
        <taxon>Dyadobacter</taxon>
    </lineage>
</organism>
<evidence type="ECO:0000256" key="4">
    <source>
        <dbReference type="ARBA" id="ARBA00022475"/>
    </source>
</evidence>